<comment type="function">
    <text evidence="13">The RuvA-RuvB-RuvC complex processes Holliday junction (HJ) DNA during genetic recombination and DNA repair. Endonuclease that resolves HJ intermediates. Cleaves cruciform DNA by making single-stranded nicks across the HJ at symmetrical positions within the homologous arms, yielding a 5'-phosphate and a 3'-hydroxyl group; requires a central core of homology in the junction. The consensus cleavage sequence is 5'-(A/T)TT(C/G)-3'. Cleavage occurs on the 3'-side of the TT dinucleotide at the point of strand exchange. HJ branch migration catalyzed by RuvA-RuvB allows RuvC to scan DNA until it finds its consensus sequence, where it cleaves and resolves the cruciform DNA.</text>
</comment>
<dbReference type="GO" id="GO:0048476">
    <property type="term" value="C:Holliday junction resolvase complex"/>
    <property type="evidence" value="ECO:0007669"/>
    <property type="project" value="UniProtKB-UniRule"/>
</dbReference>
<dbReference type="NCBIfam" id="NF000711">
    <property type="entry name" value="PRK00039.2-1"/>
    <property type="match status" value="1"/>
</dbReference>
<evidence type="ECO:0000256" key="13">
    <source>
        <dbReference type="HAMAP-Rule" id="MF_00034"/>
    </source>
</evidence>
<keyword evidence="10 13" id="KW-0233">DNA recombination</keyword>
<feature type="binding site" evidence="13">
    <location>
        <position position="70"/>
    </location>
    <ligand>
        <name>Mg(2+)</name>
        <dbReference type="ChEBI" id="CHEBI:18420"/>
        <label>2</label>
    </ligand>
</feature>
<keyword evidence="8 13" id="KW-0460">Magnesium</keyword>
<keyword evidence="7 13" id="KW-0378">Hydrolase</keyword>
<dbReference type="AlphaFoldDB" id="A0A1G2RCQ8"/>
<dbReference type="GO" id="GO:0006281">
    <property type="term" value="P:DNA repair"/>
    <property type="evidence" value="ECO:0007669"/>
    <property type="project" value="UniProtKB-UniRule"/>
</dbReference>
<dbReference type="GO" id="GO:0006310">
    <property type="term" value="P:DNA recombination"/>
    <property type="evidence" value="ECO:0007669"/>
    <property type="project" value="UniProtKB-UniRule"/>
</dbReference>
<accession>A0A1G2RCQ8</accession>
<dbReference type="GO" id="GO:0000287">
    <property type="term" value="F:magnesium ion binding"/>
    <property type="evidence" value="ECO:0007669"/>
    <property type="project" value="UniProtKB-UniRule"/>
</dbReference>
<comment type="similarity">
    <text evidence="1 13">Belongs to the RuvC family.</text>
</comment>
<comment type="subunit">
    <text evidence="13">Homodimer which binds Holliday junction (HJ) DNA. The HJ becomes 2-fold symmetrical on binding to RuvC with unstacked arms; it has a different conformation from HJ DNA in complex with RuvA. In the full resolvosome a probable DNA-RuvA(4)-RuvB(12)-RuvC(2) complex forms which resolves the HJ.</text>
</comment>
<name>A0A1G2RCQ8_9BACT</name>
<dbReference type="GO" id="GO:0003677">
    <property type="term" value="F:DNA binding"/>
    <property type="evidence" value="ECO:0007669"/>
    <property type="project" value="UniProtKB-KW"/>
</dbReference>
<comment type="caution">
    <text evidence="15">The sequence shown here is derived from an EMBL/GenBank/DDBJ whole genome shotgun (WGS) entry which is preliminary data.</text>
</comment>
<keyword evidence="11 13" id="KW-0234">DNA repair</keyword>
<protein>
    <recommendedName>
        <fullName evidence="13 14">Crossover junction endodeoxyribonuclease RuvC</fullName>
        <ecNumber evidence="13 14">3.1.21.10</ecNumber>
    </recommendedName>
    <alternativeName>
        <fullName evidence="13">Holliday junction nuclease RuvC</fullName>
    </alternativeName>
    <alternativeName>
        <fullName evidence="13">Holliday junction resolvase RuvC</fullName>
    </alternativeName>
</protein>
<evidence type="ECO:0000313" key="15">
    <source>
        <dbReference type="EMBL" id="OHA70042.1"/>
    </source>
</evidence>
<evidence type="ECO:0000313" key="16">
    <source>
        <dbReference type="Proteomes" id="UP000177078"/>
    </source>
</evidence>
<comment type="catalytic activity">
    <reaction evidence="12 13">
        <text>Endonucleolytic cleavage at a junction such as a reciprocal single-stranded crossover between two homologous DNA duplexes (Holliday junction).</text>
        <dbReference type="EC" id="3.1.21.10"/>
    </reaction>
</comment>
<keyword evidence="2 13" id="KW-0963">Cytoplasm</keyword>
<dbReference type="NCBIfam" id="TIGR00228">
    <property type="entry name" value="ruvC"/>
    <property type="match status" value="1"/>
</dbReference>
<dbReference type="PANTHER" id="PTHR30194:SF3">
    <property type="entry name" value="CROSSOVER JUNCTION ENDODEOXYRIBONUCLEASE RUVC"/>
    <property type="match status" value="1"/>
</dbReference>
<feature type="binding site" evidence="13">
    <location>
        <position position="7"/>
    </location>
    <ligand>
        <name>Mg(2+)</name>
        <dbReference type="ChEBI" id="CHEBI:18420"/>
        <label>1</label>
    </ligand>
</feature>
<dbReference type="HAMAP" id="MF_00034">
    <property type="entry name" value="RuvC"/>
    <property type="match status" value="1"/>
</dbReference>
<evidence type="ECO:0000256" key="1">
    <source>
        <dbReference type="ARBA" id="ARBA00009518"/>
    </source>
</evidence>
<dbReference type="GO" id="GO:0005737">
    <property type="term" value="C:cytoplasm"/>
    <property type="evidence" value="ECO:0007669"/>
    <property type="project" value="UniProtKB-SubCell"/>
</dbReference>
<evidence type="ECO:0000256" key="2">
    <source>
        <dbReference type="ARBA" id="ARBA00022490"/>
    </source>
</evidence>
<dbReference type="PROSITE" id="PS01321">
    <property type="entry name" value="RUVC"/>
    <property type="match status" value="1"/>
</dbReference>
<dbReference type="EMBL" id="MHUC01000039">
    <property type="protein sequence ID" value="OHA70042.1"/>
    <property type="molecule type" value="Genomic_DNA"/>
</dbReference>
<gene>
    <name evidence="13" type="primary">ruvC</name>
    <name evidence="15" type="ORF">A3F15_00770</name>
</gene>
<feature type="active site" evidence="13">
    <location>
        <position position="143"/>
    </location>
</feature>
<feature type="active site" evidence="13">
    <location>
        <position position="7"/>
    </location>
</feature>
<dbReference type="STRING" id="1802457.A3F15_00770"/>
<evidence type="ECO:0000256" key="10">
    <source>
        <dbReference type="ARBA" id="ARBA00023172"/>
    </source>
</evidence>
<evidence type="ECO:0000256" key="8">
    <source>
        <dbReference type="ARBA" id="ARBA00022842"/>
    </source>
</evidence>
<dbReference type="InterPro" id="IPR020563">
    <property type="entry name" value="X-over_junc_endoDNase_Mg_BS"/>
</dbReference>
<dbReference type="EC" id="3.1.21.10" evidence="13 14"/>
<keyword evidence="9 13" id="KW-0238">DNA-binding</keyword>
<keyword evidence="4 13" id="KW-0479">Metal-binding</keyword>
<keyword evidence="5 13" id="KW-0255">Endonuclease</keyword>
<feature type="binding site" evidence="13">
    <location>
        <position position="143"/>
    </location>
    <ligand>
        <name>Mg(2+)</name>
        <dbReference type="ChEBI" id="CHEBI:18420"/>
        <label>1</label>
    </ligand>
</feature>
<comment type="subcellular location">
    <subcellularLocation>
        <location evidence="13">Cytoplasm</location>
    </subcellularLocation>
</comment>
<dbReference type="SUPFAM" id="SSF53098">
    <property type="entry name" value="Ribonuclease H-like"/>
    <property type="match status" value="1"/>
</dbReference>
<dbReference type="PRINTS" id="PR00696">
    <property type="entry name" value="RSOLVASERUVC"/>
</dbReference>
<proteinExistence type="inferred from homology"/>
<comment type="cofactor">
    <cofactor evidence="13">
        <name>Mg(2+)</name>
        <dbReference type="ChEBI" id="CHEBI:18420"/>
    </cofactor>
    <text evidence="13">Binds 2 Mg(2+) ion per subunit.</text>
</comment>
<organism evidence="15 16">
    <name type="scientific">Candidatus Wildermuthbacteria bacterium RIFCSPHIGHO2_12_FULL_40_12</name>
    <dbReference type="NCBI Taxonomy" id="1802457"/>
    <lineage>
        <taxon>Bacteria</taxon>
        <taxon>Candidatus Wildermuthiibacteriota</taxon>
    </lineage>
</organism>
<dbReference type="InterPro" id="IPR012337">
    <property type="entry name" value="RNaseH-like_sf"/>
</dbReference>
<evidence type="ECO:0000256" key="9">
    <source>
        <dbReference type="ARBA" id="ARBA00023125"/>
    </source>
</evidence>
<dbReference type="Pfam" id="PF02075">
    <property type="entry name" value="RuvC"/>
    <property type="match status" value="1"/>
</dbReference>
<evidence type="ECO:0000256" key="3">
    <source>
        <dbReference type="ARBA" id="ARBA00022722"/>
    </source>
</evidence>
<sequence length="159" mass="17391">MIILGIDPGLATIGYGVIEKNTGRKPALKYVSCGLIETSPTEVRPERLKKINNELSRLIKKHKPNVLVMENLYFFKNLKTAIPVSQAGGVILLTAAKNNLPVFSFTPLQVKMTVTGFGRAEKTEVQSKIKKLLGLKELPKADDAADALAVALTYIIKET</sequence>
<dbReference type="Gene3D" id="3.30.420.10">
    <property type="entry name" value="Ribonuclease H-like superfamily/Ribonuclease H"/>
    <property type="match status" value="1"/>
</dbReference>
<dbReference type="PANTHER" id="PTHR30194">
    <property type="entry name" value="CROSSOVER JUNCTION ENDODEOXYRIBONUCLEASE RUVC"/>
    <property type="match status" value="1"/>
</dbReference>
<dbReference type="FunFam" id="3.30.420.10:FF:000002">
    <property type="entry name" value="Crossover junction endodeoxyribonuclease RuvC"/>
    <property type="match status" value="1"/>
</dbReference>
<evidence type="ECO:0000256" key="12">
    <source>
        <dbReference type="ARBA" id="ARBA00029354"/>
    </source>
</evidence>
<dbReference type="GO" id="GO:0008821">
    <property type="term" value="F:crossover junction DNA endonuclease activity"/>
    <property type="evidence" value="ECO:0007669"/>
    <property type="project" value="UniProtKB-UniRule"/>
</dbReference>
<evidence type="ECO:0000256" key="4">
    <source>
        <dbReference type="ARBA" id="ARBA00022723"/>
    </source>
</evidence>
<evidence type="ECO:0000256" key="14">
    <source>
        <dbReference type="NCBIfam" id="TIGR00228"/>
    </source>
</evidence>
<keyword evidence="3 13" id="KW-0540">Nuclease</keyword>
<dbReference type="InterPro" id="IPR036397">
    <property type="entry name" value="RNaseH_sf"/>
</dbReference>
<keyword evidence="6 13" id="KW-0227">DNA damage</keyword>
<evidence type="ECO:0000256" key="7">
    <source>
        <dbReference type="ARBA" id="ARBA00022801"/>
    </source>
</evidence>
<evidence type="ECO:0000256" key="5">
    <source>
        <dbReference type="ARBA" id="ARBA00022759"/>
    </source>
</evidence>
<feature type="active site" evidence="13">
    <location>
        <position position="70"/>
    </location>
</feature>
<evidence type="ECO:0000256" key="6">
    <source>
        <dbReference type="ARBA" id="ARBA00022763"/>
    </source>
</evidence>
<dbReference type="CDD" id="cd16962">
    <property type="entry name" value="RuvC"/>
    <property type="match status" value="1"/>
</dbReference>
<reference evidence="15 16" key="1">
    <citation type="journal article" date="2016" name="Nat. Commun.">
        <title>Thousands of microbial genomes shed light on interconnected biogeochemical processes in an aquifer system.</title>
        <authorList>
            <person name="Anantharaman K."/>
            <person name="Brown C.T."/>
            <person name="Hug L.A."/>
            <person name="Sharon I."/>
            <person name="Castelle C.J."/>
            <person name="Probst A.J."/>
            <person name="Thomas B.C."/>
            <person name="Singh A."/>
            <person name="Wilkins M.J."/>
            <person name="Karaoz U."/>
            <person name="Brodie E.L."/>
            <person name="Williams K.H."/>
            <person name="Hubbard S.S."/>
            <person name="Banfield J.F."/>
        </authorList>
    </citation>
    <scope>NUCLEOTIDE SEQUENCE [LARGE SCALE GENOMIC DNA]</scope>
</reference>
<evidence type="ECO:0000256" key="11">
    <source>
        <dbReference type="ARBA" id="ARBA00023204"/>
    </source>
</evidence>
<dbReference type="InterPro" id="IPR002176">
    <property type="entry name" value="X-over_junc_endoDNase_RuvC"/>
</dbReference>
<dbReference type="Proteomes" id="UP000177078">
    <property type="component" value="Unassembled WGS sequence"/>
</dbReference>